<evidence type="ECO:0000313" key="2">
    <source>
        <dbReference type="Proteomes" id="UP000019140"/>
    </source>
</evidence>
<dbReference type="PANTHER" id="PTHR33198:SF19">
    <property type="entry name" value="CCHC-TYPE DOMAIN-CONTAINING PROTEIN"/>
    <property type="match status" value="1"/>
</dbReference>
<dbReference type="HOGENOM" id="CLU_035540_3_1_7"/>
<dbReference type="PANTHER" id="PTHR33198">
    <property type="entry name" value="ANK_REP_REGION DOMAIN-CONTAINING PROTEIN-RELATED"/>
    <property type="match status" value="1"/>
</dbReference>
<dbReference type="EMBL" id="AZHX01002083">
    <property type="protein sequence ID" value="ETW97248.1"/>
    <property type="molecule type" value="Genomic_DNA"/>
</dbReference>
<proteinExistence type="predicted"/>
<accession>W4LGM6</accession>
<dbReference type="Proteomes" id="UP000019140">
    <property type="component" value="Unassembled WGS sequence"/>
</dbReference>
<evidence type="ECO:0000313" key="1">
    <source>
        <dbReference type="EMBL" id="ETW97248.1"/>
    </source>
</evidence>
<protein>
    <recommendedName>
        <fullName evidence="3">Retrotransposon gag domain-containing protein</fullName>
    </recommendedName>
</protein>
<organism evidence="1 2">
    <name type="scientific">Candidatus Entotheonella gemina</name>
    <dbReference type="NCBI Taxonomy" id="1429439"/>
    <lineage>
        <taxon>Bacteria</taxon>
        <taxon>Pseudomonadati</taxon>
        <taxon>Nitrospinota/Tectimicrobiota group</taxon>
        <taxon>Candidatus Tectimicrobiota</taxon>
        <taxon>Candidatus Entotheonellia</taxon>
        <taxon>Candidatus Entotheonellales</taxon>
        <taxon>Candidatus Entotheonellaceae</taxon>
        <taxon>Candidatus Entotheonella</taxon>
    </lineage>
</organism>
<reference evidence="1 2" key="1">
    <citation type="journal article" date="2014" name="Nature">
        <title>An environmental bacterial taxon with a large and distinct metabolic repertoire.</title>
        <authorList>
            <person name="Wilson M.C."/>
            <person name="Mori T."/>
            <person name="Ruckert C."/>
            <person name="Uria A.R."/>
            <person name="Helf M.J."/>
            <person name="Takada K."/>
            <person name="Gernert C."/>
            <person name="Steffens U.A."/>
            <person name="Heycke N."/>
            <person name="Schmitt S."/>
            <person name="Rinke C."/>
            <person name="Helfrich E.J."/>
            <person name="Brachmann A.O."/>
            <person name="Gurgui C."/>
            <person name="Wakimoto T."/>
            <person name="Kracht M."/>
            <person name="Crusemann M."/>
            <person name="Hentschel U."/>
            <person name="Abe I."/>
            <person name="Matsunaga S."/>
            <person name="Kalinowski J."/>
            <person name="Takeyama H."/>
            <person name="Piel J."/>
        </authorList>
    </citation>
    <scope>NUCLEOTIDE SEQUENCE [LARGE SCALE GENOMIC DNA]</scope>
    <source>
        <strain evidence="2">TSY2</strain>
    </source>
</reference>
<keyword evidence="2" id="KW-1185">Reference proteome</keyword>
<evidence type="ECO:0008006" key="3">
    <source>
        <dbReference type="Google" id="ProtNLM"/>
    </source>
</evidence>
<name>W4LGM6_9BACT</name>
<gene>
    <name evidence="1" type="ORF">ETSY2_44955</name>
</gene>
<sequence>MATHGTIKPFNSQVDDWPTYIERLQYYFVANDVNDAEKKRAILLTVCGTPTYKLLRSLVPDGKLDGDGATYESLVKLLKDYFNPKPSPIVQRFHFNSRSRNPNEPIATYVAALRELALQCDYGDHLHEMLRDRSCAE</sequence>
<comment type="caution">
    <text evidence="1">The sequence shown here is derived from an EMBL/GenBank/DDBJ whole genome shotgun (WGS) entry which is preliminary data.</text>
</comment>
<dbReference type="AlphaFoldDB" id="W4LGM6"/>